<dbReference type="AlphaFoldDB" id="A0A918AQQ0"/>
<comment type="caution">
    <text evidence="2">The sequence shown here is derived from an EMBL/GenBank/DDBJ whole genome shotgun (WGS) entry which is preliminary data.</text>
</comment>
<feature type="chain" id="PRO_5038000337" description="Lipoprotein LprG" evidence="1">
    <location>
        <begin position="21"/>
        <end position="237"/>
    </location>
</feature>
<keyword evidence="1" id="KW-0732">Signal</keyword>
<dbReference type="Gene3D" id="2.50.20.20">
    <property type="match status" value="1"/>
</dbReference>
<evidence type="ECO:0000256" key="1">
    <source>
        <dbReference type="SAM" id="SignalP"/>
    </source>
</evidence>
<protein>
    <recommendedName>
        <fullName evidence="4">Lipoprotein LprG</fullName>
    </recommendedName>
</protein>
<reference evidence="2" key="2">
    <citation type="submission" date="2020-09" db="EMBL/GenBank/DDBJ databases">
        <authorList>
            <person name="Sun Q."/>
            <person name="Ohkuma M."/>
        </authorList>
    </citation>
    <scope>NUCLEOTIDE SEQUENCE</scope>
    <source>
        <strain evidence="2">JCM 3313</strain>
    </source>
</reference>
<reference evidence="2" key="1">
    <citation type="journal article" date="2014" name="Int. J. Syst. Evol. Microbiol.">
        <title>Complete genome sequence of Corynebacterium casei LMG S-19264T (=DSM 44701T), isolated from a smear-ripened cheese.</title>
        <authorList>
            <consortium name="US DOE Joint Genome Institute (JGI-PGF)"/>
            <person name="Walter F."/>
            <person name="Albersmeier A."/>
            <person name="Kalinowski J."/>
            <person name="Ruckert C."/>
        </authorList>
    </citation>
    <scope>NUCLEOTIDE SEQUENCE</scope>
    <source>
        <strain evidence="2">JCM 3313</strain>
    </source>
</reference>
<feature type="signal peptide" evidence="1">
    <location>
        <begin position="1"/>
        <end position="20"/>
    </location>
</feature>
<gene>
    <name evidence="2" type="ORF">GCM10010185_39640</name>
</gene>
<proteinExistence type="predicted"/>
<name>A0A918AQQ0_9PSEU</name>
<evidence type="ECO:0008006" key="4">
    <source>
        <dbReference type="Google" id="ProtNLM"/>
    </source>
</evidence>
<evidence type="ECO:0000313" key="2">
    <source>
        <dbReference type="EMBL" id="GGP63103.1"/>
    </source>
</evidence>
<keyword evidence="3" id="KW-1185">Reference proteome</keyword>
<dbReference type="PROSITE" id="PS51257">
    <property type="entry name" value="PROKAR_LIPOPROTEIN"/>
    <property type="match status" value="1"/>
</dbReference>
<dbReference type="EMBL" id="BMRG01000007">
    <property type="protein sequence ID" value="GGP63103.1"/>
    <property type="molecule type" value="Genomic_DNA"/>
</dbReference>
<dbReference type="Proteomes" id="UP000639606">
    <property type="component" value="Unassembled WGS sequence"/>
</dbReference>
<accession>A0A918AQQ0</accession>
<evidence type="ECO:0000313" key="3">
    <source>
        <dbReference type="Proteomes" id="UP000639606"/>
    </source>
</evidence>
<organism evidence="2 3">
    <name type="scientific">Saccharothrix coeruleofusca</name>
    <dbReference type="NCBI Taxonomy" id="33919"/>
    <lineage>
        <taxon>Bacteria</taxon>
        <taxon>Bacillati</taxon>
        <taxon>Actinomycetota</taxon>
        <taxon>Actinomycetes</taxon>
        <taxon>Pseudonocardiales</taxon>
        <taxon>Pseudonocardiaceae</taxon>
        <taxon>Saccharothrix</taxon>
    </lineage>
</organism>
<sequence length="237" mass="25694">MRRCLVLLLVGCLLAGCAERTSLPEPTLGPVATSGDELATALINRSVEQRSVRFTAEQTLQGRSTRVEGGLVRAPEGRFVSLSSPPVELVVLPGAAFSRSQGGGWTRHELGDPVPVVEVPVTEVADVVDPVMVVEALRSGLLMDSGDETVEGARTRRYSLQVDLRQQADRTEDAQQRAVLLSAYDRGFISTVVVWVGPGELPVRVEHVMKTLGGEVFESRTHHYSDWNADIRVTAPV</sequence>